<dbReference type="PANTHER" id="PTHR30537:SF26">
    <property type="entry name" value="GLYCINE CLEAVAGE SYSTEM TRANSCRIPTIONAL ACTIVATOR"/>
    <property type="match status" value="1"/>
</dbReference>
<dbReference type="SUPFAM" id="SSF53850">
    <property type="entry name" value="Periplasmic binding protein-like II"/>
    <property type="match status" value="1"/>
</dbReference>
<dbReference type="InterPro" id="IPR036388">
    <property type="entry name" value="WH-like_DNA-bd_sf"/>
</dbReference>
<sequence length="295" mass="32793">MRKDIPSLGVLQAFEASARLQSFSRAAEELALTPSAVSRHVAALEDRLGVALFVRARQRLALTDTGRSYAARIRLHLEQIERDTQEIRVGRDEGYVLHLAVVSTFCTQWLIPRLPQFAALHPRITLNLSVRSEVFAFDESGFDAAIYYGDRLWPDTQGGMVLPEGPCVPVCSPAYAAAHALHGEQAWLHCPHLTLASRANAWRGWYAERGWHYTLHASRGPRYELFSMVMAAAAAGLGVGLVPQLLAQESLDSGRLVPAHPQVLAGEQGYWFVQPQHRPGAEALRAFRDWLWAQV</sequence>
<feature type="domain" description="HTH lysR-type" evidence="5">
    <location>
        <begin position="6"/>
        <end position="63"/>
    </location>
</feature>
<dbReference type="AlphaFoldDB" id="A0A398CF48"/>
<dbReference type="Gene3D" id="1.10.10.10">
    <property type="entry name" value="Winged helix-like DNA-binding domain superfamily/Winged helix DNA-binding domain"/>
    <property type="match status" value="1"/>
</dbReference>
<dbReference type="GO" id="GO:0003700">
    <property type="term" value="F:DNA-binding transcription factor activity"/>
    <property type="evidence" value="ECO:0007669"/>
    <property type="project" value="InterPro"/>
</dbReference>
<dbReference type="Pfam" id="PF03466">
    <property type="entry name" value="LysR_substrate"/>
    <property type="match status" value="1"/>
</dbReference>
<keyword evidence="2" id="KW-0805">Transcription regulation</keyword>
<accession>A0A398CF48</accession>
<dbReference type="GO" id="GO:0006351">
    <property type="term" value="P:DNA-templated transcription"/>
    <property type="evidence" value="ECO:0007669"/>
    <property type="project" value="TreeGrafter"/>
</dbReference>
<dbReference type="InterPro" id="IPR058163">
    <property type="entry name" value="LysR-type_TF_proteobact-type"/>
</dbReference>
<evidence type="ECO:0000256" key="2">
    <source>
        <dbReference type="ARBA" id="ARBA00023015"/>
    </source>
</evidence>
<dbReference type="PROSITE" id="PS50931">
    <property type="entry name" value="HTH_LYSR"/>
    <property type="match status" value="1"/>
</dbReference>
<dbReference type="InterPro" id="IPR000847">
    <property type="entry name" value="LysR_HTH_N"/>
</dbReference>
<dbReference type="EMBL" id="QXJC01000007">
    <property type="protein sequence ID" value="RID97493.1"/>
    <property type="molecule type" value="Genomic_DNA"/>
</dbReference>
<dbReference type="Proteomes" id="UP000266302">
    <property type="component" value="Unassembled WGS sequence"/>
</dbReference>
<keyword evidence="4" id="KW-0804">Transcription</keyword>
<evidence type="ECO:0000313" key="7">
    <source>
        <dbReference type="Proteomes" id="UP000266302"/>
    </source>
</evidence>
<dbReference type="InterPro" id="IPR005119">
    <property type="entry name" value="LysR_subst-bd"/>
</dbReference>
<dbReference type="InterPro" id="IPR036390">
    <property type="entry name" value="WH_DNA-bd_sf"/>
</dbReference>
<evidence type="ECO:0000256" key="3">
    <source>
        <dbReference type="ARBA" id="ARBA00023125"/>
    </source>
</evidence>
<comment type="similarity">
    <text evidence="1">Belongs to the LysR transcriptional regulatory family.</text>
</comment>
<name>A0A398CF48_9BURK</name>
<evidence type="ECO:0000256" key="4">
    <source>
        <dbReference type="ARBA" id="ARBA00023163"/>
    </source>
</evidence>
<gene>
    <name evidence="6" type="ORF">D3F03_14120</name>
</gene>
<proteinExistence type="inferred from homology"/>
<evidence type="ECO:0000259" key="5">
    <source>
        <dbReference type="PROSITE" id="PS50931"/>
    </source>
</evidence>
<dbReference type="GO" id="GO:0043565">
    <property type="term" value="F:sequence-specific DNA binding"/>
    <property type="evidence" value="ECO:0007669"/>
    <property type="project" value="TreeGrafter"/>
</dbReference>
<dbReference type="Pfam" id="PF00126">
    <property type="entry name" value="HTH_1"/>
    <property type="match status" value="1"/>
</dbReference>
<evidence type="ECO:0000256" key="1">
    <source>
        <dbReference type="ARBA" id="ARBA00009437"/>
    </source>
</evidence>
<evidence type="ECO:0000313" key="6">
    <source>
        <dbReference type="EMBL" id="RID97493.1"/>
    </source>
</evidence>
<keyword evidence="7" id="KW-1185">Reference proteome</keyword>
<reference evidence="6 7" key="1">
    <citation type="submission" date="2018-09" db="EMBL/GenBank/DDBJ databases">
        <title>Draft genome of Simplicispira sp. NY-02.</title>
        <authorList>
            <person name="Im W.T."/>
        </authorList>
    </citation>
    <scope>NUCLEOTIDE SEQUENCE [LARGE SCALE GENOMIC DNA]</scope>
    <source>
        <strain evidence="6 7">NY-02</strain>
    </source>
</reference>
<keyword evidence="3" id="KW-0238">DNA-binding</keyword>
<dbReference type="PANTHER" id="PTHR30537">
    <property type="entry name" value="HTH-TYPE TRANSCRIPTIONAL REGULATOR"/>
    <property type="match status" value="1"/>
</dbReference>
<organism evidence="6 7">
    <name type="scientific">Simplicispira hankyongi</name>
    <dbReference type="NCBI Taxonomy" id="2315688"/>
    <lineage>
        <taxon>Bacteria</taxon>
        <taxon>Pseudomonadati</taxon>
        <taxon>Pseudomonadota</taxon>
        <taxon>Betaproteobacteria</taxon>
        <taxon>Burkholderiales</taxon>
        <taxon>Comamonadaceae</taxon>
        <taxon>Simplicispira</taxon>
    </lineage>
</organism>
<dbReference type="SUPFAM" id="SSF46785">
    <property type="entry name" value="Winged helix' DNA-binding domain"/>
    <property type="match status" value="1"/>
</dbReference>
<dbReference type="Gene3D" id="3.40.190.10">
    <property type="entry name" value="Periplasmic binding protein-like II"/>
    <property type="match status" value="2"/>
</dbReference>
<comment type="caution">
    <text evidence="6">The sequence shown here is derived from an EMBL/GenBank/DDBJ whole genome shotgun (WGS) entry which is preliminary data.</text>
</comment>
<protein>
    <submittedName>
        <fullName evidence="6">LysR family transcriptional regulator</fullName>
    </submittedName>
</protein>
<dbReference type="PRINTS" id="PR00039">
    <property type="entry name" value="HTHLYSR"/>
</dbReference>
<dbReference type="RefSeq" id="WP_119110159.1">
    <property type="nucleotide sequence ID" value="NZ_QXJC01000007.1"/>
</dbReference>
<dbReference type="OrthoDB" id="9178397at2"/>